<accession>A0A8C8AR63</accession>
<evidence type="ECO:0000313" key="12">
    <source>
        <dbReference type="Ensembl" id="ENSOSUP00000008899.1"/>
    </source>
</evidence>
<reference evidence="12" key="2">
    <citation type="submission" date="2025-09" db="UniProtKB">
        <authorList>
            <consortium name="Ensembl"/>
        </authorList>
    </citation>
    <scope>IDENTIFICATION</scope>
</reference>
<dbReference type="Pfam" id="PF14580">
    <property type="entry name" value="LRR_9"/>
    <property type="match status" value="1"/>
</dbReference>
<dbReference type="Gene3D" id="3.80.10.10">
    <property type="entry name" value="Ribonuclease Inhibitor"/>
    <property type="match status" value="1"/>
</dbReference>
<protein>
    <recommendedName>
        <fullName evidence="11">Dynein regulatory complex subunit 3</fullName>
    </recommendedName>
</protein>
<evidence type="ECO:0000256" key="5">
    <source>
        <dbReference type="ARBA" id="ARBA00022846"/>
    </source>
</evidence>
<keyword evidence="6" id="KW-0175">Coiled coil</keyword>
<evidence type="ECO:0000256" key="6">
    <source>
        <dbReference type="ARBA" id="ARBA00023054"/>
    </source>
</evidence>
<keyword evidence="2" id="KW-0963">Cytoplasm</keyword>
<keyword evidence="3" id="KW-0433">Leucine-rich repeat</keyword>
<keyword evidence="5" id="KW-0282">Flagellum</keyword>
<dbReference type="Proteomes" id="UP000694552">
    <property type="component" value="Unplaced"/>
</dbReference>
<evidence type="ECO:0000256" key="10">
    <source>
        <dbReference type="ARBA" id="ARBA00038378"/>
    </source>
</evidence>
<evidence type="ECO:0000256" key="7">
    <source>
        <dbReference type="ARBA" id="ARBA00023069"/>
    </source>
</evidence>
<evidence type="ECO:0000256" key="2">
    <source>
        <dbReference type="ARBA" id="ARBA00022490"/>
    </source>
</evidence>
<dbReference type="PANTHER" id="PTHR45973">
    <property type="entry name" value="PROTEIN PHOSPHATASE 1 REGULATORY SUBUNIT SDS22-RELATED"/>
    <property type="match status" value="1"/>
</dbReference>
<keyword evidence="7" id="KW-0969">Cilium</keyword>
<dbReference type="SUPFAM" id="SSF52075">
    <property type="entry name" value="Outer arm dynein light chain 1"/>
    <property type="match status" value="1"/>
</dbReference>
<reference evidence="12" key="1">
    <citation type="submission" date="2025-08" db="UniProtKB">
        <authorList>
            <consortium name="Ensembl"/>
        </authorList>
    </citation>
    <scope>IDENTIFICATION</scope>
</reference>
<evidence type="ECO:0000256" key="4">
    <source>
        <dbReference type="ARBA" id="ARBA00022737"/>
    </source>
</evidence>
<dbReference type="AlphaFoldDB" id="A0A8C8AR63"/>
<comment type="similarity">
    <text evidence="10">Belongs to the DRC3 family.</text>
</comment>
<dbReference type="PANTHER" id="PTHR45973:SF12">
    <property type="entry name" value="DYNEIN REGULATORY COMPLEX SUBUNIT 3"/>
    <property type="match status" value="1"/>
</dbReference>
<name>A0A8C8AR63_9STRI</name>
<proteinExistence type="inferred from homology"/>
<sequence length="543" mass="63204">MSQLYNSIEPNIIDDEMVQKAVEEQCPEDIEKLVKREGIDFKDVTELQLSFRNILQIDNLWQFENLTKLQLDNNIIEKIEALESLVHLVWLDLSFNNIEVIEGLDTLVKLQDLSLYNNRISKIEHMDTLHELQIFSIGKNNLTTLEDVIYLRRFKNLRTLNLGGNPFCDDEQYMLFVVAHLPDLVYLDFKLVSDTTREVAVLTYQDHTKPLEQEEAQALAQLEENQAKQKELEYHKAAFVEYLNGSFLFDSMYADDTEAAKLAHLPGVGDLLQAYRKEFVSVCENLFNYGLKEYEKREAEVSDFYESLHEALTANQQEGRKIILDFENRNKRTLDEIHHASSYDIAESKQAEYKEDILQLSEALMTLEMLISDQLEELLEEFKRNIAVIASSFTENVKGMMTQCRDLENIYHEKLLEISITTLEKSVKNELDKDLPDDVRMLLGDKTTIVNAVNASHGSRLLKIDKRESDILSNTYRWQASVTEKARQKHSFLYCNVPVNQTHGQNQRFQLGDYIFYTWKGITQNKQNSRLFSTALQQRLHML</sequence>
<dbReference type="InterPro" id="IPR001611">
    <property type="entry name" value="Leu-rich_rpt"/>
</dbReference>
<dbReference type="Ensembl" id="ENSOSUT00000009213.1">
    <property type="protein sequence ID" value="ENSOSUP00000008899.1"/>
    <property type="gene ID" value="ENSOSUG00000006555.1"/>
</dbReference>
<keyword evidence="8" id="KW-0206">Cytoskeleton</keyword>
<evidence type="ECO:0000256" key="8">
    <source>
        <dbReference type="ARBA" id="ARBA00023212"/>
    </source>
</evidence>
<dbReference type="PROSITE" id="PS51450">
    <property type="entry name" value="LRR"/>
    <property type="match status" value="3"/>
</dbReference>
<dbReference type="GO" id="GO:0005929">
    <property type="term" value="C:cilium"/>
    <property type="evidence" value="ECO:0007669"/>
    <property type="project" value="TreeGrafter"/>
</dbReference>
<dbReference type="SMART" id="SM00365">
    <property type="entry name" value="LRR_SD22"/>
    <property type="match status" value="4"/>
</dbReference>
<keyword evidence="9" id="KW-0966">Cell projection</keyword>
<evidence type="ECO:0000256" key="3">
    <source>
        <dbReference type="ARBA" id="ARBA00022614"/>
    </source>
</evidence>
<comment type="subcellular location">
    <subcellularLocation>
        <location evidence="1">Cytoplasm</location>
        <location evidence="1">Cytoskeleton</location>
        <location evidence="1">Flagellum axoneme</location>
    </subcellularLocation>
</comment>
<dbReference type="InterPro" id="IPR032675">
    <property type="entry name" value="LRR_dom_sf"/>
</dbReference>
<keyword evidence="4" id="KW-0677">Repeat</keyword>
<dbReference type="InterPro" id="IPR050576">
    <property type="entry name" value="Cilia_flagella_integrity"/>
</dbReference>
<evidence type="ECO:0000256" key="9">
    <source>
        <dbReference type="ARBA" id="ARBA00023273"/>
    </source>
</evidence>
<organism evidence="12 13">
    <name type="scientific">Otus sunia</name>
    <name type="common">Oriental scops-owl</name>
    <dbReference type="NCBI Taxonomy" id="257818"/>
    <lineage>
        <taxon>Eukaryota</taxon>
        <taxon>Metazoa</taxon>
        <taxon>Chordata</taxon>
        <taxon>Craniata</taxon>
        <taxon>Vertebrata</taxon>
        <taxon>Euteleostomi</taxon>
        <taxon>Archelosauria</taxon>
        <taxon>Archosauria</taxon>
        <taxon>Dinosauria</taxon>
        <taxon>Saurischia</taxon>
        <taxon>Theropoda</taxon>
        <taxon>Coelurosauria</taxon>
        <taxon>Aves</taxon>
        <taxon>Neognathae</taxon>
        <taxon>Neoaves</taxon>
        <taxon>Telluraves</taxon>
        <taxon>Strigiformes</taxon>
        <taxon>Strigidae</taxon>
        <taxon>Otus</taxon>
    </lineage>
</organism>
<evidence type="ECO:0000313" key="13">
    <source>
        <dbReference type="Proteomes" id="UP000694552"/>
    </source>
</evidence>
<evidence type="ECO:0000256" key="11">
    <source>
        <dbReference type="ARBA" id="ARBA00040950"/>
    </source>
</evidence>
<keyword evidence="13" id="KW-1185">Reference proteome</keyword>
<evidence type="ECO:0000256" key="1">
    <source>
        <dbReference type="ARBA" id="ARBA00004611"/>
    </source>
</evidence>